<keyword evidence="3" id="KW-1185">Reference proteome</keyword>
<name>A0A814NJS7_9BILA</name>
<evidence type="ECO:0000313" key="4">
    <source>
        <dbReference type="Proteomes" id="UP000663877"/>
    </source>
</evidence>
<comment type="caution">
    <text evidence="1">The sequence shown here is derived from an EMBL/GenBank/DDBJ whole genome shotgun (WGS) entry which is preliminary data.</text>
</comment>
<protein>
    <submittedName>
        <fullName evidence="1">Uncharacterized protein</fullName>
    </submittedName>
</protein>
<evidence type="ECO:0000313" key="2">
    <source>
        <dbReference type="EMBL" id="CAF1183709.1"/>
    </source>
</evidence>
<accession>A0A814NJS7</accession>
<organism evidence="1 4">
    <name type="scientific">Adineta steineri</name>
    <dbReference type="NCBI Taxonomy" id="433720"/>
    <lineage>
        <taxon>Eukaryota</taxon>
        <taxon>Metazoa</taxon>
        <taxon>Spiralia</taxon>
        <taxon>Gnathifera</taxon>
        <taxon>Rotifera</taxon>
        <taxon>Eurotatoria</taxon>
        <taxon>Bdelloidea</taxon>
        <taxon>Adinetida</taxon>
        <taxon>Adinetidae</taxon>
        <taxon>Adineta</taxon>
    </lineage>
</organism>
<dbReference type="Proteomes" id="UP000663832">
    <property type="component" value="Unassembled WGS sequence"/>
</dbReference>
<gene>
    <name evidence="1" type="ORF">BJG266_LOCUS20884</name>
    <name evidence="2" type="ORF">QVE165_LOCUS24834</name>
</gene>
<dbReference type="Proteomes" id="UP000663877">
    <property type="component" value="Unassembled WGS sequence"/>
</dbReference>
<proteinExistence type="predicted"/>
<dbReference type="EMBL" id="CAJNOM010000176">
    <property type="protein sequence ID" value="CAF1183709.1"/>
    <property type="molecule type" value="Genomic_DNA"/>
</dbReference>
<sequence>MHPHKRLKEIQQLIVSTYPGYLMGKNSYRSPSILGRLYQNALEFTKKCSSSTAKVLKNGVNYNVRGRTCKNEHDLHTHKRTCDKKSIPKFKIIDRLTKNPDGEYNCPNVQCGKTFKPKGITPHVKSCRKEWLKQNGFSID</sequence>
<dbReference type="EMBL" id="CAJNOI010000120">
    <property type="protein sequence ID" value="CAF1092343.1"/>
    <property type="molecule type" value="Genomic_DNA"/>
</dbReference>
<evidence type="ECO:0000313" key="3">
    <source>
        <dbReference type="Proteomes" id="UP000663832"/>
    </source>
</evidence>
<evidence type="ECO:0000313" key="1">
    <source>
        <dbReference type="EMBL" id="CAF1092343.1"/>
    </source>
</evidence>
<dbReference type="AlphaFoldDB" id="A0A814NJS7"/>
<reference evidence="1" key="1">
    <citation type="submission" date="2021-02" db="EMBL/GenBank/DDBJ databases">
        <authorList>
            <person name="Nowell W R."/>
        </authorList>
    </citation>
    <scope>NUCLEOTIDE SEQUENCE</scope>
</reference>